<dbReference type="InterPro" id="IPR013689">
    <property type="entry name" value="RNA_helicase_ATP-dep_HrpB_C"/>
</dbReference>
<comment type="caution">
    <text evidence="4">The sequence shown here is derived from an EMBL/GenBank/DDBJ whole genome shotgun (WGS) entry which is preliminary data.</text>
</comment>
<proteinExistence type="predicted"/>
<evidence type="ECO:0000259" key="3">
    <source>
        <dbReference type="Pfam" id="PF08482"/>
    </source>
</evidence>
<organism evidence="4">
    <name type="scientific">Nitratifractor salsuginis</name>
    <dbReference type="NCBI Taxonomy" id="269261"/>
    <lineage>
        <taxon>Bacteria</taxon>
        <taxon>Pseudomonadati</taxon>
        <taxon>Campylobacterota</taxon>
        <taxon>Epsilonproteobacteria</taxon>
        <taxon>Campylobacterales</taxon>
        <taxon>Sulfurovaceae</taxon>
        <taxon>Nitratifractor</taxon>
    </lineage>
</organism>
<dbReference type="GO" id="GO:0004386">
    <property type="term" value="F:helicase activity"/>
    <property type="evidence" value="ECO:0007669"/>
    <property type="project" value="UniProtKB-KW"/>
</dbReference>
<dbReference type="PANTHER" id="PTHR43519:SF1">
    <property type="entry name" value="ATP-DEPENDENT RNA HELICASE HRPB"/>
    <property type="match status" value="1"/>
</dbReference>
<dbReference type="PANTHER" id="PTHR43519">
    <property type="entry name" value="ATP-DEPENDENT RNA HELICASE HRPB"/>
    <property type="match status" value="1"/>
</dbReference>
<evidence type="ECO:0000256" key="1">
    <source>
        <dbReference type="ARBA" id="ARBA00022801"/>
    </source>
</evidence>
<dbReference type="EMBL" id="DRNO01000068">
    <property type="protein sequence ID" value="HFC03412.1"/>
    <property type="molecule type" value="Genomic_DNA"/>
</dbReference>
<evidence type="ECO:0000256" key="2">
    <source>
        <dbReference type="ARBA" id="ARBA00022806"/>
    </source>
</evidence>
<dbReference type="Pfam" id="PF08482">
    <property type="entry name" value="HrpB_C"/>
    <property type="match status" value="1"/>
</dbReference>
<keyword evidence="2 4" id="KW-0547">Nucleotide-binding</keyword>
<accession>A0A7V2SI20</accession>
<dbReference type="GO" id="GO:0016787">
    <property type="term" value="F:hydrolase activity"/>
    <property type="evidence" value="ECO:0007669"/>
    <property type="project" value="UniProtKB-KW"/>
</dbReference>
<keyword evidence="1" id="KW-0378">Hydrolase</keyword>
<protein>
    <submittedName>
        <fullName evidence="4">ATP-dependent helicase HrpB</fullName>
    </submittedName>
</protein>
<evidence type="ECO:0000313" key="4">
    <source>
        <dbReference type="EMBL" id="HFC03412.1"/>
    </source>
</evidence>
<gene>
    <name evidence="4" type="ORF">ENJ74_00940</name>
</gene>
<name>A0A7V2SI20_9BACT</name>
<dbReference type="Proteomes" id="UP000885722">
    <property type="component" value="Unassembled WGS sequence"/>
</dbReference>
<keyword evidence="2 4" id="KW-0347">Helicase</keyword>
<feature type="domain" description="ATP-dependent RNA helicase HrpB C-terminal" evidence="3">
    <location>
        <begin position="253"/>
        <end position="385"/>
    </location>
</feature>
<keyword evidence="2 4" id="KW-0067">ATP-binding</keyword>
<sequence length="401" mass="45671">IAHMLLRAAEMKLGYEGVLLTLLLTEHPPITRSDNLAEEMEELHRLLTGSSAPPILRQRFRTLLRQSGTEAQTVVRSDRAGLLTALAYPERIARQRGDDGAYLAASGRGITLPPRSALARHPLLAVAESSGEGMTRRIRRAAPLSPVDLGSAYPHALQRHRELRYNETTGRVEAREELRFHRLILEQHPLPRPEGEEVSQLLLEGIRQRGVESLPWSSAASALRERLLAAHRHRPEIFSDWSDEALLESLEEWLLPWIEGMNGLEDLKSLDLKNIMLGSLSWEERQSLDRLFPATIELPTGTRAVVDYADPEAPVLAARLQELFGWRETPRILEGQLPLALQLFSPARRPLALTRDLENFWRRVYPEVRKEMRGRYPKHYWPEDPFSATPTRRTKKGMARP</sequence>
<dbReference type="AlphaFoldDB" id="A0A7V2SI20"/>
<feature type="non-terminal residue" evidence="4">
    <location>
        <position position="1"/>
    </location>
</feature>
<reference evidence="4" key="1">
    <citation type="journal article" date="2020" name="mSystems">
        <title>Genome- and Community-Level Interaction Insights into Carbon Utilization and Element Cycling Functions of Hydrothermarchaeota in Hydrothermal Sediment.</title>
        <authorList>
            <person name="Zhou Z."/>
            <person name="Liu Y."/>
            <person name="Xu W."/>
            <person name="Pan J."/>
            <person name="Luo Z.H."/>
            <person name="Li M."/>
        </authorList>
    </citation>
    <scope>NUCLEOTIDE SEQUENCE [LARGE SCALE GENOMIC DNA]</scope>
    <source>
        <strain evidence="4">HyVt-513</strain>
    </source>
</reference>